<protein>
    <submittedName>
        <fullName evidence="6">PPR: pentatricopeptide repeat domain containing protein</fullName>
    </submittedName>
</protein>
<keyword evidence="1" id="KW-0677">Repeat</keyword>
<gene>
    <name evidence="6" type="ORF">IV203_020620</name>
</gene>
<dbReference type="PANTHER" id="PTHR47942">
    <property type="entry name" value="TETRATRICOPEPTIDE REPEAT (TPR)-LIKE SUPERFAMILY PROTEIN-RELATED"/>
    <property type="match status" value="1"/>
</dbReference>
<dbReference type="EMBL" id="JAGRRH010000024">
    <property type="protein sequence ID" value="KAG7342676.1"/>
    <property type="molecule type" value="Genomic_DNA"/>
</dbReference>
<sequence length="803" mass="90933">MMLVLLLVGNLAVVHPFSTTSSGRKYDPIRADSLIPIPSLPSDQISSFRENSLLWTSYTADFENVDELEIEDDEEEEEEVEQDDDMTLLLQFLDYCQETPVGEMELQDAELLRGILQDFPDDLYGNEDVELEIVMESLFYRLLDEWSFANQQLDSGDELADVEYLMEKESLFRPNSMDFEHAIAAWHRSNNPDKVVRVLNILSDQREIVLRGSGETALPDARPTLKSIEHVMEILADSKERGLEKRAAMVVDSLASDYNMESNAKITGLLIQILAKSRGPRAAQSAEAMLREAVAKFPPGSEAGMNDIEVFNKVVTAWAKSRNDDGPQRAQSLIVFMDQLGSSQCAPNSRTFTSLIDAYAQTNEWSGVRNAESILNNVLDLHLEGGHDLEPNVATWTIVISAYARLCKNPKTQRRHLSECGRRAGMLLRRMESLHESGRLSAGPDAITYVTVLNAYAFSKDRGNIEEAENLLDEMNEKYLDGDDSMRPSVRSIKVMVDAWIKQGVMEKAEELWEKYEEFLEEPNVSKEDLDEIYHAFLHGYCQNGDGRRAKVYLDQMLEDGIEPKISCYDRIMDTYIKNGDKDCAEKAKEIFKIVETRRQEGSLVPNERVYTTFIRSMVKARVPGLYKKADLVLQRMNSLYESGLDDVKPSIFTYNVCLNACGESGYIEDTNKAEAFQTSVRLFTELKSTLDLDHVTFGNMLRCANLLPADSEKKEKFVVATFKLCCEKGLVNDLALRDLRNACTDDLWTTLTTLPAEIGVQNTEGLSDRLPLAWCRNVQPKKESFRPETRQRSYAGGSYRSR</sequence>
<accession>A0A9K3KGE8</accession>
<keyword evidence="7" id="KW-1185">Reference proteome</keyword>
<dbReference type="InterPro" id="IPR051222">
    <property type="entry name" value="PPR/CCM1_RNA-binding"/>
</dbReference>
<dbReference type="AlphaFoldDB" id="A0A9K3KGE8"/>
<keyword evidence="5" id="KW-0732">Signal</keyword>
<dbReference type="Proteomes" id="UP000693970">
    <property type="component" value="Unassembled WGS sequence"/>
</dbReference>
<dbReference type="NCBIfam" id="TIGR00756">
    <property type="entry name" value="PPR"/>
    <property type="match status" value="1"/>
</dbReference>
<organism evidence="6 7">
    <name type="scientific">Nitzschia inconspicua</name>
    <dbReference type="NCBI Taxonomy" id="303405"/>
    <lineage>
        <taxon>Eukaryota</taxon>
        <taxon>Sar</taxon>
        <taxon>Stramenopiles</taxon>
        <taxon>Ochrophyta</taxon>
        <taxon>Bacillariophyta</taxon>
        <taxon>Bacillariophyceae</taxon>
        <taxon>Bacillariophycidae</taxon>
        <taxon>Bacillariales</taxon>
        <taxon>Bacillariaceae</taxon>
        <taxon>Nitzschia</taxon>
    </lineage>
</organism>
<dbReference type="PANTHER" id="PTHR47942:SF63">
    <property type="entry name" value="PENTATRICOPEPTIDE REPEAT-CONTAINING PROTEIN"/>
    <property type="match status" value="1"/>
</dbReference>
<dbReference type="OrthoDB" id="185373at2759"/>
<evidence type="ECO:0000256" key="2">
    <source>
        <dbReference type="PROSITE-ProRule" id="PRU00708"/>
    </source>
</evidence>
<evidence type="ECO:0000256" key="4">
    <source>
        <dbReference type="SAM" id="MobiDB-lite"/>
    </source>
</evidence>
<feature type="repeat" description="PPR" evidence="2">
    <location>
        <begin position="530"/>
        <end position="564"/>
    </location>
</feature>
<evidence type="ECO:0000313" key="6">
    <source>
        <dbReference type="EMBL" id="KAG7342676.1"/>
    </source>
</evidence>
<dbReference type="Pfam" id="PF13812">
    <property type="entry name" value="PPR_3"/>
    <property type="match status" value="1"/>
</dbReference>
<proteinExistence type="predicted"/>
<reference evidence="6" key="1">
    <citation type="journal article" date="2021" name="Sci. Rep.">
        <title>Diploid genomic architecture of Nitzschia inconspicua, an elite biomass production diatom.</title>
        <authorList>
            <person name="Oliver A."/>
            <person name="Podell S."/>
            <person name="Pinowska A."/>
            <person name="Traller J.C."/>
            <person name="Smith S.R."/>
            <person name="McClure R."/>
            <person name="Beliaev A."/>
            <person name="Bohutskyi P."/>
            <person name="Hill E.A."/>
            <person name="Rabines A."/>
            <person name="Zheng H."/>
            <person name="Allen L.Z."/>
            <person name="Kuo A."/>
            <person name="Grigoriev I.V."/>
            <person name="Allen A.E."/>
            <person name="Hazlebeck D."/>
            <person name="Allen E.E."/>
        </authorList>
    </citation>
    <scope>NUCLEOTIDE SEQUENCE</scope>
    <source>
        <strain evidence="6">Hildebrandi</strain>
    </source>
</reference>
<dbReference type="PROSITE" id="PS51375">
    <property type="entry name" value="PPR"/>
    <property type="match status" value="2"/>
</dbReference>
<keyword evidence="3" id="KW-0175">Coiled coil</keyword>
<evidence type="ECO:0000313" key="7">
    <source>
        <dbReference type="Proteomes" id="UP000693970"/>
    </source>
</evidence>
<evidence type="ECO:0000256" key="5">
    <source>
        <dbReference type="SAM" id="SignalP"/>
    </source>
</evidence>
<feature type="region of interest" description="Disordered" evidence="4">
    <location>
        <begin position="784"/>
        <end position="803"/>
    </location>
</feature>
<comment type="caution">
    <text evidence="6">The sequence shown here is derived from an EMBL/GenBank/DDBJ whole genome shotgun (WGS) entry which is preliminary data.</text>
</comment>
<dbReference type="InterPro" id="IPR002885">
    <property type="entry name" value="PPR_rpt"/>
</dbReference>
<feature type="repeat" description="PPR" evidence="2">
    <location>
        <begin position="445"/>
        <end position="478"/>
    </location>
</feature>
<reference evidence="6" key="2">
    <citation type="submission" date="2021-04" db="EMBL/GenBank/DDBJ databases">
        <authorList>
            <person name="Podell S."/>
        </authorList>
    </citation>
    <scope>NUCLEOTIDE SEQUENCE</scope>
    <source>
        <strain evidence="6">Hildebrandi</strain>
    </source>
</reference>
<feature type="chain" id="PRO_5039947126" evidence="5">
    <location>
        <begin position="17"/>
        <end position="803"/>
    </location>
</feature>
<feature type="coiled-coil region" evidence="3">
    <location>
        <begin position="458"/>
        <end position="485"/>
    </location>
</feature>
<name>A0A9K3KGE8_9STRA</name>
<feature type="signal peptide" evidence="5">
    <location>
        <begin position="1"/>
        <end position="16"/>
    </location>
</feature>
<evidence type="ECO:0000256" key="3">
    <source>
        <dbReference type="SAM" id="Coils"/>
    </source>
</evidence>
<evidence type="ECO:0000256" key="1">
    <source>
        <dbReference type="ARBA" id="ARBA00022737"/>
    </source>
</evidence>